<evidence type="ECO:0000256" key="1">
    <source>
        <dbReference type="ARBA" id="ARBA00022801"/>
    </source>
</evidence>
<dbReference type="InterPro" id="IPR001849">
    <property type="entry name" value="PH_domain"/>
</dbReference>
<dbReference type="PANTHER" id="PTHR12187:SF11">
    <property type="entry name" value="PHOSPHATIDYLINOSITOL-3,4-BISPHOSPHATE 4-PHOSPHATASE"/>
    <property type="match status" value="1"/>
</dbReference>
<dbReference type="Proteomes" id="UP001652625">
    <property type="component" value="Chromosome 12"/>
</dbReference>
<dbReference type="InterPro" id="IPR011993">
    <property type="entry name" value="PH-like_dom_sf"/>
</dbReference>
<name>A0ABM4D4J3_HYDVU</name>
<organism evidence="4 5">
    <name type="scientific">Hydra vulgaris</name>
    <name type="common">Hydra</name>
    <name type="synonym">Hydra attenuata</name>
    <dbReference type="NCBI Taxonomy" id="6087"/>
    <lineage>
        <taxon>Eukaryota</taxon>
        <taxon>Metazoa</taxon>
        <taxon>Cnidaria</taxon>
        <taxon>Hydrozoa</taxon>
        <taxon>Hydroidolina</taxon>
        <taxon>Anthoathecata</taxon>
        <taxon>Aplanulata</taxon>
        <taxon>Hydridae</taxon>
        <taxon>Hydra</taxon>
    </lineage>
</organism>
<evidence type="ECO:0000256" key="2">
    <source>
        <dbReference type="ARBA" id="ARBA00023098"/>
    </source>
</evidence>
<dbReference type="Gene3D" id="2.30.29.30">
    <property type="entry name" value="Pleckstrin-homology domain (PH domain)/Phosphotyrosine-binding domain (PTB)"/>
    <property type="match status" value="1"/>
</dbReference>
<dbReference type="InterPro" id="IPR039034">
    <property type="entry name" value="INPP4"/>
</dbReference>
<dbReference type="RefSeq" id="XP_065669208.1">
    <property type="nucleotide sequence ID" value="XM_065813136.1"/>
</dbReference>
<protein>
    <submittedName>
        <fullName evidence="5">Inositol polyphosphate-4-phosphatase type I A isoform X2</fullName>
    </submittedName>
</protein>
<feature type="domain" description="PH" evidence="3">
    <location>
        <begin position="20"/>
        <end position="123"/>
    </location>
</feature>
<evidence type="ECO:0000313" key="4">
    <source>
        <dbReference type="Proteomes" id="UP001652625"/>
    </source>
</evidence>
<sequence>MPFRFNSKDLSVAAIQNSSLFVKEGVLLFKEKESKRFNKVENILERFVRLRGNLLFYFKNKEKNSECLGVIVLERFNVVEENSFSDYGFTIEFEDSEEQKYEFGTTTKEDLNEWVHQLKSASYEKLYQTMLELQQEILEKTGQDPLPDYHPRLGNKTIDVNSQKLHTLSLTDSDNDNAFMEICLACANLLPQSESPPTTMVKVFTMEPPSFEWVKYSQTEVCEESHEPNFFKTLTLGSKLQLSTRLKFVVLNVISKSKNDVEAIGSAVCTIRDIKEAKSCQMTLSIMNLDKVVGNIMIQGWLRENGFYDITSKSLRVGHPKTYVANIIQKSFYAPARNGNGFKFQEFLAESSLCFKIPCMLLKLYISEEKETVLQLHGFGQLHPEWEKVKKDVVQYNYFDLIQRYSNSLADLCQYEGVNFKSSSDKAKKELEFIPTNLHVHSLCVTEDNAKEFFYDFITVGAPTAHYLKYKMGGLKRMIENNDENTRKVLEGRDQNEKRMANYLKAVHSIDTLKKLKDDITRQLNILKSIVESNNENQDQFKSCLILLAAKIGELLGLNSTLFLQESFSHLLKARTYGPELRVKSMTISNNIDDPSSSEIKWEWSGTEFKPVNKLLNSEDQVLETLKKFQSALNLGISSEINIFCKQLDTISSYALSLINKMNVTMRFIQMQGEALNSGLVEFRYRRDIVFSQTLTSVVAGFMVMLSQQIHNSQFLDQLLKVGLLVHFESLLTTYGEEMGMIEDMYIGVSDLKEVKFKIVCLESNAYPIISGNRSSIVVEFSLKYKHFKLLPKDLRDGCTIKLFPVMFSIGINESATLAEKFGDTSLQELINSESCITLQNYFQSFIGYYPDYVGSRCAVALPLEKVLNNLIHVSNQRKSKNYEVLLLSEELCLRMNGLRLTCCKSAKDRTAMSITLEIVKVLEREHNMREDVFNKVLNCIRSQGVRLINSYKNVGLAKYAFNKVQVRALPVVYRPPEGTIGKYLQT</sequence>
<evidence type="ECO:0000313" key="5">
    <source>
        <dbReference type="RefSeq" id="XP_065669208.1"/>
    </source>
</evidence>
<keyword evidence="1" id="KW-0378">Hydrolase</keyword>
<dbReference type="PANTHER" id="PTHR12187">
    <property type="entry name" value="AGAP000124-PA"/>
    <property type="match status" value="1"/>
</dbReference>
<gene>
    <name evidence="5" type="primary">LOC100202677</name>
</gene>
<dbReference type="SMART" id="SM00233">
    <property type="entry name" value="PH"/>
    <property type="match status" value="1"/>
</dbReference>
<keyword evidence="2" id="KW-0443">Lipid metabolism</keyword>
<proteinExistence type="predicted"/>
<accession>A0ABM4D4J3</accession>
<evidence type="ECO:0000259" key="3">
    <source>
        <dbReference type="PROSITE" id="PS50003"/>
    </source>
</evidence>
<dbReference type="Pfam" id="PF00169">
    <property type="entry name" value="PH"/>
    <property type="match status" value="1"/>
</dbReference>
<reference evidence="5" key="1">
    <citation type="submission" date="2025-08" db="UniProtKB">
        <authorList>
            <consortium name="RefSeq"/>
        </authorList>
    </citation>
    <scope>IDENTIFICATION</scope>
</reference>
<keyword evidence="4" id="KW-1185">Reference proteome</keyword>
<dbReference type="GeneID" id="100202677"/>
<dbReference type="SUPFAM" id="SSF50729">
    <property type="entry name" value="PH domain-like"/>
    <property type="match status" value="1"/>
</dbReference>
<dbReference type="PROSITE" id="PS50003">
    <property type="entry name" value="PH_DOMAIN"/>
    <property type="match status" value="1"/>
</dbReference>